<proteinExistence type="predicted"/>
<dbReference type="Pfam" id="PF00392">
    <property type="entry name" value="GntR"/>
    <property type="match status" value="1"/>
</dbReference>
<comment type="caution">
    <text evidence="5">The sequence shown here is derived from an EMBL/GenBank/DDBJ whole genome shotgun (WGS) entry which is preliminary data.</text>
</comment>
<evidence type="ECO:0000256" key="3">
    <source>
        <dbReference type="ARBA" id="ARBA00023163"/>
    </source>
</evidence>
<dbReference type="CDD" id="cd07377">
    <property type="entry name" value="WHTH_GntR"/>
    <property type="match status" value="1"/>
</dbReference>
<evidence type="ECO:0000256" key="1">
    <source>
        <dbReference type="ARBA" id="ARBA00023015"/>
    </source>
</evidence>
<dbReference type="PROSITE" id="PS50949">
    <property type="entry name" value="HTH_GNTR"/>
    <property type="match status" value="1"/>
</dbReference>
<dbReference type="InterPro" id="IPR036388">
    <property type="entry name" value="WH-like_DNA-bd_sf"/>
</dbReference>
<dbReference type="RefSeq" id="WP_171319185.1">
    <property type="nucleotide sequence ID" value="NZ_JABFCY010000016.1"/>
</dbReference>
<dbReference type="SUPFAM" id="SSF46785">
    <property type="entry name" value="Winged helix' DNA-binding domain"/>
    <property type="match status" value="1"/>
</dbReference>
<evidence type="ECO:0000256" key="2">
    <source>
        <dbReference type="ARBA" id="ARBA00023125"/>
    </source>
</evidence>
<keyword evidence="6" id="KW-1185">Reference proteome</keyword>
<dbReference type="EMBL" id="JABFCY010000016">
    <property type="protein sequence ID" value="NNU62855.1"/>
    <property type="molecule type" value="Genomic_DNA"/>
</dbReference>
<dbReference type="Gene3D" id="1.10.10.10">
    <property type="entry name" value="Winged helix-like DNA-binding domain superfamily/Winged helix DNA-binding domain"/>
    <property type="match status" value="1"/>
</dbReference>
<dbReference type="GO" id="GO:0003700">
    <property type="term" value="F:DNA-binding transcription factor activity"/>
    <property type="evidence" value="ECO:0007669"/>
    <property type="project" value="InterPro"/>
</dbReference>
<reference evidence="5 6" key="1">
    <citation type="submission" date="2020-05" db="EMBL/GenBank/DDBJ databases">
        <title>Draft Genome Sequence of Ochrobactrum soli Isolated from Stable Fly Gut.</title>
        <authorList>
            <person name="Pileggi M.T."/>
            <person name="Vazhakkala L.J."/>
            <person name="Wong C.N."/>
        </authorList>
    </citation>
    <scope>NUCLEOTIDE SEQUENCE [LARGE SCALE GENOMIC DNA]</scope>
    <source>
        <strain evidence="5 6">MTP-C0764</strain>
    </source>
</reference>
<keyword evidence="2" id="KW-0238">DNA-binding</keyword>
<sequence length="83" mass="9346">MNSGDRIVHLTLDDEILIRWKNLIHNGDLKSGDKIPSERELARRYGIARVVVRNALQALSREGLICPVCSDTVKPSRHSQLPC</sequence>
<dbReference type="PRINTS" id="PR00035">
    <property type="entry name" value="HTHGNTR"/>
</dbReference>
<evidence type="ECO:0000313" key="5">
    <source>
        <dbReference type="EMBL" id="NNU62855.1"/>
    </source>
</evidence>
<dbReference type="SMART" id="SM00345">
    <property type="entry name" value="HTH_GNTR"/>
    <property type="match status" value="1"/>
</dbReference>
<dbReference type="InterPro" id="IPR050679">
    <property type="entry name" value="Bact_HTH_transcr_reg"/>
</dbReference>
<dbReference type="InterPro" id="IPR036390">
    <property type="entry name" value="WH_DNA-bd_sf"/>
</dbReference>
<accession>A0A849KLY2</accession>
<dbReference type="GO" id="GO:0045892">
    <property type="term" value="P:negative regulation of DNA-templated transcription"/>
    <property type="evidence" value="ECO:0007669"/>
    <property type="project" value="TreeGrafter"/>
</dbReference>
<gene>
    <name evidence="5" type="ORF">HKX02_21710</name>
</gene>
<dbReference type="PANTHER" id="PTHR44846">
    <property type="entry name" value="MANNOSYL-D-GLYCERATE TRANSPORT/METABOLISM SYSTEM REPRESSOR MNGR-RELATED"/>
    <property type="match status" value="1"/>
</dbReference>
<protein>
    <submittedName>
        <fullName evidence="5">Winged helix-turn-helix transcriptional regulator</fullName>
    </submittedName>
</protein>
<keyword evidence="1" id="KW-0805">Transcription regulation</keyword>
<evidence type="ECO:0000313" key="6">
    <source>
        <dbReference type="Proteomes" id="UP000574931"/>
    </source>
</evidence>
<evidence type="ECO:0000259" key="4">
    <source>
        <dbReference type="PROSITE" id="PS50949"/>
    </source>
</evidence>
<name>A0A849KLY2_9HYPH</name>
<dbReference type="Proteomes" id="UP000574931">
    <property type="component" value="Unassembled WGS sequence"/>
</dbReference>
<dbReference type="PANTHER" id="PTHR44846:SF1">
    <property type="entry name" value="MANNOSYL-D-GLYCERATE TRANSPORT_METABOLISM SYSTEM REPRESSOR MNGR-RELATED"/>
    <property type="match status" value="1"/>
</dbReference>
<dbReference type="GO" id="GO:0003677">
    <property type="term" value="F:DNA binding"/>
    <property type="evidence" value="ECO:0007669"/>
    <property type="project" value="UniProtKB-KW"/>
</dbReference>
<organism evidence="5 6">
    <name type="scientific">Ochrobactrum soli</name>
    <dbReference type="NCBI Taxonomy" id="2448455"/>
    <lineage>
        <taxon>Bacteria</taxon>
        <taxon>Pseudomonadati</taxon>
        <taxon>Pseudomonadota</taxon>
        <taxon>Alphaproteobacteria</taxon>
        <taxon>Hyphomicrobiales</taxon>
        <taxon>Brucellaceae</taxon>
        <taxon>Brucella/Ochrobactrum group</taxon>
        <taxon>Ochrobactrum</taxon>
    </lineage>
</organism>
<feature type="domain" description="HTH gntR-type" evidence="4">
    <location>
        <begin position="10"/>
        <end position="78"/>
    </location>
</feature>
<dbReference type="InterPro" id="IPR000524">
    <property type="entry name" value="Tscrpt_reg_HTH_GntR"/>
</dbReference>
<keyword evidence="3" id="KW-0804">Transcription</keyword>
<dbReference type="AlphaFoldDB" id="A0A849KLY2"/>